<evidence type="ECO:0000256" key="1">
    <source>
        <dbReference type="SAM" id="MobiDB-lite"/>
    </source>
</evidence>
<dbReference type="EMBL" id="JASNQZ010000012">
    <property type="protein sequence ID" value="KAL0949416.1"/>
    <property type="molecule type" value="Genomic_DNA"/>
</dbReference>
<sequence length="74" mass="7975">MSFGVYGSSFFYPATPSASNAFSLFTQPQNPREAHAQIEDFRQVLRPSNRSASSGSVKRNSASSASLKKFLGGL</sequence>
<proteinExistence type="predicted"/>
<reference evidence="3" key="1">
    <citation type="submission" date="2024-06" db="EMBL/GenBank/DDBJ databases">
        <title>Multi-omics analyses provide insights into the biosynthesis of the anticancer antibiotic pleurotin in Hohenbuehelia grisea.</title>
        <authorList>
            <person name="Weaver J.A."/>
            <person name="Alberti F."/>
        </authorList>
    </citation>
    <scope>NUCLEOTIDE SEQUENCE [LARGE SCALE GENOMIC DNA]</scope>
    <source>
        <strain evidence="3">T-177</strain>
    </source>
</reference>
<evidence type="ECO:0000313" key="2">
    <source>
        <dbReference type="EMBL" id="KAL0949416.1"/>
    </source>
</evidence>
<feature type="compositionally biased region" description="Polar residues" evidence="1">
    <location>
        <begin position="47"/>
        <end position="66"/>
    </location>
</feature>
<keyword evidence="3" id="KW-1185">Reference proteome</keyword>
<organism evidence="2 3">
    <name type="scientific">Hohenbuehelia grisea</name>
    <dbReference type="NCBI Taxonomy" id="104357"/>
    <lineage>
        <taxon>Eukaryota</taxon>
        <taxon>Fungi</taxon>
        <taxon>Dikarya</taxon>
        <taxon>Basidiomycota</taxon>
        <taxon>Agaricomycotina</taxon>
        <taxon>Agaricomycetes</taxon>
        <taxon>Agaricomycetidae</taxon>
        <taxon>Agaricales</taxon>
        <taxon>Pleurotineae</taxon>
        <taxon>Pleurotaceae</taxon>
        <taxon>Hohenbuehelia</taxon>
    </lineage>
</organism>
<evidence type="ECO:0000313" key="3">
    <source>
        <dbReference type="Proteomes" id="UP001556367"/>
    </source>
</evidence>
<name>A0ABR3J1I4_9AGAR</name>
<gene>
    <name evidence="2" type="ORF">HGRIS_009477</name>
</gene>
<dbReference type="Proteomes" id="UP001556367">
    <property type="component" value="Unassembled WGS sequence"/>
</dbReference>
<comment type="caution">
    <text evidence="2">The sequence shown here is derived from an EMBL/GenBank/DDBJ whole genome shotgun (WGS) entry which is preliminary data.</text>
</comment>
<feature type="region of interest" description="Disordered" evidence="1">
    <location>
        <begin position="47"/>
        <end position="74"/>
    </location>
</feature>
<accession>A0ABR3J1I4</accession>
<protein>
    <submittedName>
        <fullName evidence="2">Uncharacterized protein</fullName>
    </submittedName>
</protein>